<keyword evidence="3 6" id="KW-0067">ATP-binding</keyword>
<dbReference type="InterPro" id="IPR027640">
    <property type="entry name" value="Kinesin-like_fam"/>
</dbReference>
<keyword evidence="11" id="KW-1185">Reference proteome</keyword>
<evidence type="ECO:0000313" key="10">
    <source>
        <dbReference type="EMBL" id="ETO10167.1"/>
    </source>
</evidence>
<dbReference type="PANTHER" id="PTHR47968">
    <property type="entry name" value="CENTROMERE PROTEIN E"/>
    <property type="match status" value="1"/>
</dbReference>
<evidence type="ECO:0000256" key="3">
    <source>
        <dbReference type="ARBA" id="ARBA00022840"/>
    </source>
</evidence>
<evidence type="ECO:0000256" key="7">
    <source>
        <dbReference type="RuleBase" id="RU000394"/>
    </source>
</evidence>
<feature type="region of interest" description="Disordered" evidence="8">
    <location>
        <begin position="24"/>
        <end position="53"/>
    </location>
</feature>
<dbReference type="InterPro" id="IPR027417">
    <property type="entry name" value="P-loop_NTPase"/>
</dbReference>
<evidence type="ECO:0000256" key="4">
    <source>
        <dbReference type="ARBA" id="ARBA00023054"/>
    </source>
</evidence>
<dbReference type="AlphaFoldDB" id="X6M9L2"/>
<dbReference type="EMBL" id="ASPP01023612">
    <property type="protein sequence ID" value="ETO10167.1"/>
    <property type="molecule type" value="Genomic_DNA"/>
</dbReference>
<evidence type="ECO:0000256" key="6">
    <source>
        <dbReference type="PROSITE-ProRule" id="PRU00283"/>
    </source>
</evidence>
<dbReference type="InterPro" id="IPR019821">
    <property type="entry name" value="Kinesin_motor_CS"/>
</dbReference>
<sequence length="518" mass="58631">MDINASVLPDRDIRLRGYIGSTTSSYKSASNNGNNSNSSFYQQNANSSYSNTMPSPQLFRNPPNVFGQNQCATDHFFRDHNDSFAAKTFESPVESGSTHRFFDVPNKSLRHSRSFEGQSQRKSKSALEENDDMITPKMRPKSVTEKPNDLRYITSEQNTPANKRQTPSQVGTNTSILQSTDNDDVNENFKVAIRVRPPLARELNSPFGFANIVRIHNKCLAHFCKHVYVYISFVCIYDIMYFSFLVFDGFNSASSEQSLNSASSSLVHTMHSFTFDHVHDESAKQKDVYESIAREAAISTLQGYNASIIAYGQTSAGKTYTMEGFDSDEQRGIIPRAIEEIFQCFFFFVFNVDYLSVIEEKASPTMRFLVRTSYLQIYNEVISDLLESERGNLQIREDKKKGLYVEGLSEWVVRNPAEIYGLIKKGASLRMTCSTKLNELSSRSHAIFIIIVEQNELSLEADQSSEDIPEQSHSKVPIIPQDTSDAIKNKTNDKNRNCLRQQFRVGKLNLVDLAGSER</sequence>
<feature type="compositionally biased region" description="Low complexity" evidence="8">
    <location>
        <begin position="24"/>
        <end position="51"/>
    </location>
</feature>
<keyword evidence="5 6" id="KW-0505">Motor protein</keyword>
<feature type="region of interest" description="Disordered" evidence="8">
    <location>
        <begin position="111"/>
        <end position="181"/>
    </location>
</feature>
<dbReference type="GO" id="GO:0003777">
    <property type="term" value="F:microtubule motor activity"/>
    <property type="evidence" value="ECO:0007669"/>
    <property type="project" value="InterPro"/>
</dbReference>
<dbReference type="GO" id="GO:0005874">
    <property type="term" value="C:microtubule"/>
    <property type="evidence" value="ECO:0007669"/>
    <property type="project" value="UniProtKB-KW"/>
</dbReference>
<reference evidence="10 11" key="1">
    <citation type="journal article" date="2013" name="Curr. Biol.">
        <title>The Genome of the Foraminiferan Reticulomyxa filosa.</title>
        <authorList>
            <person name="Glockner G."/>
            <person name="Hulsmann N."/>
            <person name="Schleicher M."/>
            <person name="Noegel A.A."/>
            <person name="Eichinger L."/>
            <person name="Gallinger C."/>
            <person name="Pawlowski J."/>
            <person name="Sierra R."/>
            <person name="Euteneuer U."/>
            <person name="Pillet L."/>
            <person name="Moustafa A."/>
            <person name="Platzer M."/>
            <person name="Groth M."/>
            <person name="Szafranski K."/>
            <person name="Schliwa M."/>
        </authorList>
    </citation>
    <scope>NUCLEOTIDE SEQUENCE [LARGE SCALE GENOMIC DNA]</scope>
</reference>
<feature type="non-terminal residue" evidence="10">
    <location>
        <position position="518"/>
    </location>
</feature>
<dbReference type="InterPro" id="IPR001752">
    <property type="entry name" value="Kinesin_motor_dom"/>
</dbReference>
<feature type="compositionally biased region" description="Polar residues" evidence="8">
    <location>
        <begin position="154"/>
        <end position="180"/>
    </location>
</feature>
<evidence type="ECO:0000256" key="5">
    <source>
        <dbReference type="ARBA" id="ARBA00023175"/>
    </source>
</evidence>
<dbReference type="Gene3D" id="3.40.850.10">
    <property type="entry name" value="Kinesin motor domain"/>
    <property type="match status" value="1"/>
</dbReference>
<dbReference type="GO" id="GO:0005524">
    <property type="term" value="F:ATP binding"/>
    <property type="evidence" value="ECO:0007669"/>
    <property type="project" value="UniProtKB-UniRule"/>
</dbReference>
<comment type="similarity">
    <text evidence="6 7">Belongs to the TRAFAC class myosin-kinesin ATPase superfamily. Kinesin family.</text>
</comment>
<organism evidence="10 11">
    <name type="scientific">Reticulomyxa filosa</name>
    <dbReference type="NCBI Taxonomy" id="46433"/>
    <lineage>
        <taxon>Eukaryota</taxon>
        <taxon>Sar</taxon>
        <taxon>Rhizaria</taxon>
        <taxon>Retaria</taxon>
        <taxon>Foraminifera</taxon>
        <taxon>Monothalamids</taxon>
        <taxon>Reticulomyxidae</taxon>
        <taxon>Reticulomyxa</taxon>
    </lineage>
</organism>
<dbReference type="Proteomes" id="UP000023152">
    <property type="component" value="Unassembled WGS sequence"/>
</dbReference>
<feature type="binding site" evidence="6">
    <location>
        <begin position="312"/>
        <end position="319"/>
    </location>
    <ligand>
        <name>ATP</name>
        <dbReference type="ChEBI" id="CHEBI:30616"/>
    </ligand>
</feature>
<evidence type="ECO:0000256" key="1">
    <source>
        <dbReference type="ARBA" id="ARBA00022701"/>
    </source>
</evidence>
<keyword evidence="1 7" id="KW-0493">Microtubule</keyword>
<evidence type="ECO:0000313" key="11">
    <source>
        <dbReference type="Proteomes" id="UP000023152"/>
    </source>
</evidence>
<dbReference type="PRINTS" id="PR00380">
    <property type="entry name" value="KINESINHEAVY"/>
</dbReference>
<keyword evidence="2 6" id="KW-0547">Nucleotide-binding</keyword>
<dbReference type="GO" id="GO:0008017">
    <property type="term" value="F:microtubule binding"/>
    <property type="evidence" value="ECO:0007669"/>
    <property type="project" value="InterPro"/>
</dbReference>
<comment type="caution">
    <text evidence="10">The sequence shown here is derived from an EMBL/GenBank/DDBJ whole genome shotgun (WGS) entry which is preliminary data.</text>
</comment>
<dbReference type="OrthoDB" id="3176171at2759"/>
<dbReference type="PANTHER" id="PTHR47968:SF36">
    <property type="entry name" value="KINESIN HEAVY CHAIN ISOFORM X1"/>
    <property type="match status" value="1"/>
</dbReference>
<feature type="domain" description="Kinesin motor" evidence="9">
    <location>
        <begin position="188"/>
        <end position="518"/>
    </location>
</feature>
<dbReference type="PROSITE" id="PS00411">
    <property type="entry name" value="KINESIN_MOTOR_1"/>
    <property type="match status" value="1"/>
</dbReference>
<dbReference type="Pfam" id="PF00225">
    <property type="entry name" value="Kinesin"/>
    <property type="match status" value="1"/>
</dbReference>
<evidence type="ECO:0000256" key="8">
    <source>
        <dbReference type="SAM" id="MobiDB-lite"/>
    </source>
</evidence>
<evidence type="ECO:0000256" key="2">
    <source>
        <dbReference type="ARBA" id="ARBA00022741"/>
    </source>
</evidence>
<dbReference type="GO" id="GO:0007018">
    <property type="term" value="P:microtubule-based movement"/>
    <property type="evidence" value="ECO:0007669"/>
    <property type="project" value="InterPro"/>
</dbReference>
<dbReference type="InterPro" id="IPR036961">
    <property type="entry name" value="Kinesin_motor_dom_sf"/>
</dbReference>
<feature type="region of interest" description="Disordered" evidence="8">
    <location>
        <begin position="461"/>
        <end position="493"/>
    </location>
</feature>
<accession>X6M9L2</accession>
<keyword evidence="4" id="KW-0175">Coiled coil</keyword>
<dbReference type="PROSITE" id="PS50067">
    <property type="entry name" value="KINESIN_MOTOR_2"/>
    <property type="match status" value="1"/>
</dbReference>
<protein>
    <recommendedName>
        <fullName evidence="7">Kinesin-like protein</fullName>
    </recommendedName>
</protein>
<name>X6M9L2_RETFI</name>
<gene>
    <name evidence="10" type="ORF">RFI_27210</name>
</gene>
<evidence type="ECO:0000259" key="9">
    <source>
        <dbReference type="PROSITE" id="PS50067"/>
    </source>
</evidence>
<proteinExistence type="inferred from homology"/>
<dbReference type="SUPFAM" id="SSF52540">
    <property type="entry name" value="P-loop containing nucleoside triphosphate hydrolases"/>
    <property type="match status" value="1"/>
</dbReference>
<dbReference type="SMART" id="SM00129">
    <property type="entry name" value="KISc"/>
    <property type="match status" value="1"/>
</dbReference>